<proteinExistence type="predicted"/>
<evidence type="ECO:0000313" key="3">
    <source>
        <dbReference type="Proteomes" id="UP000765509"/>
    </source>
</evidence>
<dbReference type="Proteomes" id="UP000765509">
    <property type="component" value="Unassembled WGS sequence"/>
</dbReference>
<accession>A0A9Q3KDN6</accession>
<keyword evidence="3" id="KW-1185">Reference proteome</keyword>
<feature type="chain" id="PRO_5040286750" evidence="1">
    <location>
        <begin position="16"/>
        <end position="147"/>
    </location>
</feature>
<dbReference type="EMBL" id="AVOT02100406">
    <property type="protein sequence ID" value="MBW0577345.1"/>
    <property type="molecule type" value="Genomic_DNA"/>
</dbReference>
<organism evidence="2 3">
    <name type="scientific">Austropuccinia psidii MF-1</name>
    <dbReference type="NCBI Taxonomy" id="1389203"/>
    <lineage>
        <taxon>Eukaryota</taxon>
        <taxon>Fungi</taxon>
        <taxon>Dikarya</taxon>
        <taxon>Basidiomycota</taxon>
        <taxon>Pucciniomycotina</taxon>
        <taxon>Pucciniomycetes</taxon>
        <taxon>Pucciniales</taxon>
        <taxon>Sphaerophragmiaceae</taxon>
        <taxon>Austropuccinia</taxon>
    </lineage>
</organism>
<comment type="caution">
    <text evidence="2">The sequence shown here is derived from an EMBL/GenBank/DDBJ whole genome shotgun (WGS) entry which is preliminary data.</text>
</comment>
<keyword evidence="1" id="KW-0732">Signal</keyword>
<dbReference type="AlphaFoldDB" id="A0A9Q3KDN6"/>
<reference evidence="2" key="1">
    <citation type="submission" date="2021-03" db="EMBL/GenBank/DDBJ databases">
        <title>Draft genome sequence of rust myrtle Austropuccinia psidii MF-1, a brazilian biotype.</title>
        <authorList>
            <person name="Quecine M.C."/>
            <person name="Pachon D.M.R."/>
            <person name="Bonatelli M.L."/>
            <person name="Correr F.H."/>
            <person name="Franceschini L.M."/>
            <person name="Leite T.F."/>
            <person name="Margarido G.R.A."/>
            <person name="Almeida C.A."/>
            <person name="Ferrarezi J.A."/>
            <person name="Labate C.A."/>
        </authorList>
    </citation>
    <scope>NUCLEOTIDE SEQUENCE</scope>
    <source>
        <strain evidence="2">MF-1</strain>
    </source>
</reference>
<gene>
    <name evidence="2" type="ORF">O181_117060</name>
</gene>
<evidence type="ECO:0000256" key="1">
    <source>
        <dbReference type="SAM" id="SignalP"/>
    </source>
</evidence>
<sequence>MILLVLALNLDLKMSLKLTSICNSNHSDPLPSLLYGAGVFDNLRELSKESMALQRFLTLIKPIMVLNLLELLNHPESIVGRRGFLVLNLLLLGPPAANSATLVREIALRPTIVSQKIPEDYGEASRTVEDLGWKLLLMPPLATPIVS</sequence>
<feature type="signal peptide" evidence="1">
    <location>
        <begin position="1"/>
        <end position="15"/>
    </location>
</feature>
<protein>
    <submittedName>
        <fullName evidence="2">Uncharacterized protein</fullName>
    </submittedName>
</protein>
<name>A0A9Q3KDN6_9BASI</name>
<evidence type="ECO:0000313" key="2">
    <source>
        <dbReference type="EMBL" id="MBW0577345.1"/>
    </source>
</evidence>